<reference evidence="2 3" key="1">
    <citation type="submission" date="2023-03" db="EMBL/GenBank/DDBJ databases">
        <title>WGS of Gossypium arboreum.</title>
        <authorList>
            <person name="Yu D."/>
        </authorList>
    </citation>
    <scope>NUCLEOTIDE SEQUENCE [LARGE SCALE GENOMIC DNA]</scope>
    <source>
        <tissue evidence="2">Leaf</tissue>
    </source>
</reference>
<accession>A0ABR0NYC6</accession>
<gene>
    <name evidence="2" type="ORF">PVK06_026679</name>
</gene>
<keyword evidence="3" id="KW-1185">Reference proteome</keyword>
<dbReference type="EMBL" id="JARKNE010000008">
    <property type="protein sequence ID" value="KAK5811350.1"/>
    <property type="molecule type" value="Genomic_DNA"/>
</dbReference>
<sequence length="86" mass="10067">MSETQDGDTSRTSKESHFEEGFQRHTNMEDDNPETYVNDLDVMFTPERPSTKRVIFRGHGKHKSRNRQPQQLYKWVAVKGKEEAIA</sequence>
<comment type="caution">
    <text evidence="2">The sequence shown here is derived from an EMBL/GenBank/DDBJ whole genome shotgun (WGS) entry which is preliminary data.</text>
</comment>
<organism evidence="2 3">
    <name type="scientific">Gossypium arboreum</name>
    <name type="common">Tree cotton</name>
    <name type="synonym">Gossypium nanking</name>
    <dbReference type="NCBI Taxonomy" id="29729"/>
    <lineage>
        <taxon>Eukaryota</taxon>
        <taxon>Viridiplantae</taxon>
        <taxon>Streptophyta</taxon>
        <taxon>Embryophyta</taxon>
        <taxon>Tracheophyta</taxon>
        <taxon>Spermatophyta</taxon>
        <taxon>Magnoliopsida</taxon>
        <taxon>eudicotyledons</taxon>
        <taxon>Gunneridae</taxon>
        <taxon>Pentapetalae</taxon>
        <taxon>rosids</taxon>
        <taxon>malvids</taxon>
        <taxon>Malvales</taxon>
        <taxon>Malvaceae</taxon>
        <taxon>Malvoideae</taxon>
        <taxon>Gossypium</taxon>
    </lineage>
</organism>
<evidence type="ECO:0000313" key="2">
    <source>
        <dbReference type="EMBL" id="KAK5811350.1"/>
    </source>
</evidence>
<proteinExistence type="predicted"/>
<evidence type="ECO:0000313" key="3">
    <source>
        <dbReference type="Proteomes" id="UP001358586"/>
    </source>
</evidence>
<feature type="region of interest" description="Disordered" evidence="1">
    <location>
        <begin position="1"/>
        <end position="34"/>
    </location>
</feature>
<dbReference type="Proteomes" id="UP001358586">
    <property type="component" value="Chromosome 8"/>
</dbReference>
<feature type="compositionally biased region" description="Basic and acidic residues" evidence="1">
    <location>
        <begin position="8"/>
        <end position="28"/>
    </location>
</feature>
<evidence type="ECO:0000256" key="1">
    <source>
        <dbReference type="SAM" id="MobiDB-lite"/>
    </source>
</evidence>
<protein>
    <submittedName>
        <fullName evidence="2">Uncharacterized protein</fullName>
    </submittedName>
</protein>
<name>A0ABR0NYC6_GOSAR</name>